<dbReference type="SMART" id="SM00164">
    <property type="entry name" value="TBC"/>
    <property type="match status" value="1"/>
</dbReference>
<proteinExistence type="inferred from homology"/>
<organism evidence="8 9">
    <name type="scientific">Candida albicans</name>
    <name type="common">Yeast</name>
    <dbReference type="NCBI Taxonomy" id="5476"/>
    <lineage>
        <taxon>Eukaryota</taxon>
        <taxon>Fungi</taxon>
        <taxon>Dikarya</taxon>
        <taxon>Ascomycota</taxon>
        <taxon>Saccharomycotina</taxon>
        <taxon>Pichiomycetes</taxon>
        <taxon>Debaryomycetaceae</taxon>
        <taxon>Candida/Lodderomyces clade</taxon>
        <taxon>Candida</taxon>
    </lineage>
</organism>
<sequence length="396" mass="47210">MEGFFDFSGRLLITVDEVKSRIFHGGLNQDVRKEAWLFLLGVFPWDSSEDEREALRKSYETRYEELKLKWVNDDVKRNTEFWKDQKFRIEKDINRTDRNLDLFKNPKKRKENTDGSTTETTAAINTTDNEDIDDEFDVSNIRNPHLYTMREILLTFNEYNENLGYVQGMTDLLSPLYVIIQDEVLVFWAFANFMERMERNFVRDQTGMKKQMNTLNKLLQFMLPKLYKHLEMCQSNDLFFFFRMLLVWFKRELHWDQVLTLWEILWTDYYSSQFHLFFALSILSDNERIIIQNLKQFDEVLKYMNDLSMKLHLNPLLIRSELLFLKFKRMLDIIDRDTSLNALRHDDPYRNGNATGTGSSENSNNGEIIGDELRELLRKDLVIQKEVERPEGVGGG</sequence>
<name>A0A8H6BRG5_CANAX</name>
<dbReference type="PANTHER" id="PTHR22957:SF502">
    <property type="entry name" value="SMALL G PROTEIN SIGNALING MODULATOR 2-RELATED"/>
    <property type="match status" value="1"/>
</dbReference>
<feature type="region of interest" description="Disordered" evidence="6">
    <location>
        <begin position="345"/>
        <end position="366"/>
    </location>
</feature>
<gene>
    <name evidence="8" type="ORF">FOB64_006536</name>
</gene>
<dbReference type="Gene3D" id="1.10.8.270">
    <property type="entry name" value="putative rabgap domain of human tbc1 domain family member 14 like domains"/>
    <property type="match status" value="1"/>
</dbReference>
<dbReference type="PROSITE" id="PS50086">
    <property type="entry name" value="TBC_RABGAP"/>
    <property type="match status" value="1"/>
</dbReference>
<dbReference type="GO" id="GO:0005096">
    <property type="term" value="F:GTPase activator activity"/>
    <property type="evidence" value="ECO:0007669"/>
    <property type="project" value="UniProtKB-KW"/>
</dbReference>
<comment type="similarity">
    <text evidence="1">Belongs to the OCA5 family.</text>
</comment>
<keyword evidence="3" id="KW-0343">GTPase activation</keyword>
<dbReference type="InterPro" id="IPR035969">
    <property type="entry name" value="Rab-GAP_TBC_sf"/>
</dbReference>
<dbReference type="PANTHER" id="PTHR22957">
    <property type="entry name" value="TBC1 DOMAIN FAMILY MEMBER GTPASE-ACTIVATING PROTEIN"/>
    <property type="match status" value="1"/>
</dbReference>
<dbReference type="AlphaFoldDB" id="A0A8H6BRG5"/>
<dbReference type="InterPro" id="IPR000195">
    <property type="entry name" value="Rab-GAP-TBC_dom"/>
</dbReference>
<evidence type="ECO:0000256" key="2">
    <source>
        <dbReference type="ARBA" id="ARBA00019144"/>
    </source>
</evidence>
<evidence type="ECO:0000256" key="4">
    <source>
        <dbReference type="ARBA" id="ARBA00072091"/>
    </source>
</evidence>
<accession>A0A8H6BRG5</accession>
<evidence type="ECO:0000259" key="7">
    <source>
        <dbReference type="PROSITE" id="PS50086"/>
    </source>
</evidence>
<dbReference type="Proteomes" id="UP000536275">
    <property type="component" value="Unassembled WGS sequence"/>
</dbReference>
<dbReference type="FunFam" id="1.10.472.80:FF:000005">
    <property type="entry name" value="TBC1 domain family member 15"/>
    <property type="match status" value="1"/>
</dbReference>
<comment type="caution">
    <text evidence="8">The sequence shown here is derived from an EMBL/GenBank/DDBJ whole genome shotgun (WGS) entry which is preliminary data.</text>
</comment>
<protein>
    <recommendedName>
        <fullName evidence="4">GTPase-activating protein GYP7</fullName>
    </recommendedName>
    <alternativeName>
        <fullName evidence="5">GAP for YPT7</fullName>
    </alternativeName>
    <alternativeName>
        <fullName evidence="2">Oxidant-induced cell-cycle arrest protein 5</fullName>
    </alternativeName>
</protein>
<evidence type="ECO:0000256" key="3">
    <source>
        <dbReference type="ARBA" id="ARBA00022468"/>
    </source>
</evidence>
<evidence type="ECO:0000313" key="8">
    <source>
        <dbReference type="EMBL" id="KAF6061095.1"/>
    </source>
</evidence>
<dbReference type="GO" id="GO:0005737">
    <property type="term" value="C:cytoplasm"/>
    <property type="evidence" value="ECO:0007669"/>
    <property type="project" value="UniProtKB-ARBA"/>
</dbReference>
<dbReference type="EMBL" id="JABWAD010000066">
    <property type="protein sequence ID" value="KAF6061095.1"/>
    <property type="molecule type" value="Genomic_DNA"/>
</dbReference>
<evidence type="ECO:0000313" key="9">
    <source>
        <dbReference type="Proteomes" id="UP000536275"/>
    </source>
</evidence>
<evidence type="ECO:0000256" key="1">
    <source>
        <dbReference type="ARBA" id="ARBA00005521"/>
    </source>
</evidence>
<feature type="domain" description="Rab-GAP TBC" evidence="7">
    <location>
        <begin position="26"/>
        <end position="269"/>
    </location>
</feature>
<feature type="compositionally biased region" description="Polar residues" evidence="6">
    <location>
        <begin position="352"/>
        <end position="366"/>
    </location>
</feature>
<dbReference type="Pfam" id="PF00566">
    <property type="entry name" value="RabGAP-TBC"/>
    <property type="match status" value="1"/>
</dbReference>
<evidence type="ECO:0000256" key="6">
    <source>
        <dbReference type="SAM" id="MobiDB-lite"/>
    </source>
</evidence>
<evidence type="ECO:0000256" key="5">
    <source>
        <dbReference type="ARBA" id="ARBA00082648"/>
    </source>
</evidence>
<dbReference type="Gene3D" id="1.10.472.80">
    <property type="entry name" value="Ypt/Rab-GAP domain of gyp1p, domain 3"/>
    <property type="match status" value="1"/>
</dbReference>
<dbReference type="SUPFAM" id="SSF47923">
    <property type="entry name" value="Ypt/Rab-GAP domain of gyp1p"/>
    <property type="match status" value="2"/>
</dbReference>
<reference evidence="8 9" key="1">
    <citation type="submission" date="2020-03" db="EMBL/GenBank/DDBJ databases">
        <title>FDA dAtabase for Regulatory Grade micrObial Sequences (FDA-ARGOS): Supporting development and validation of Infectious Disease Dx tests.</title>
        <authorList>
            <person name="Campos J."/>
            <person name="Goldberg B."/>
            <person name="Tallon L."/>
            <person name="Sadzewicz L."/>
            <person name="Vavikolanu K."/>
            <person name="Mehta A."/>
            <person name="Aluvathingal J."/>
            <person name="Nadendla S."/>
            <person name="Nandy P."/>
            <person name="Geyer C."/>
            <person name="Yan Y."/>
            <person name="Sichtig H."/>
        </authorList>
    </citation>
    <scope>NUCLEOTIDE SEQUENCE [LARGE SCALE GENOMIC DNA]</scope>
    <source>
        <strain evidence="8 9">FDAARGOS_656</strain>
    </source>
</reference>